<reference evidence="1 2" key="1">
    <citation type="submission" date="2018-12" db="EMBL/GenBank/DDBJ databases">
        <authorList>
            <person name="Kong L."/>
            <person name="Ding Y."/>
            <person name="Wu Q."/>
        </authorList>
    </citation>
    <scope>NUCLEOTIDE SEQUENCE [LARGE SCALE GENOMIC DNA]</scope>
</reference>
<name>A0A3T0IIY8_9CAUD</name>
<dbReference type="Proteomes" id="UP000290970">
    <property type="component" value="Segment"/>
</dbReference>
<proteinExistence type="predicted"/>
<dbReference type="EMBL" id="MK284527">
    <property type="protein sequence ID" value="AZU99795.1"/>
    <property type="molecule type" value="Genomic_DNA"/>
</dbReference>
<accession>A0A3T0IIY8</accession>
<keyword evidence="2" id="KW-1185">Reference proteome</keyword>
<protein>
    <submittedName>
        <fullName evidence="1">Uncharacterized protein</fullName>
    </submittedName>
</protein>
<sequence length="100" mass="11778">MITIQRINSRFKPKFNTNNNINFLDDSSLVNLIKRADECCERYGLEYAEPIYKVIDTDSRGSMDNSYVRLKSGKTRYKGQENIQNTYYEVKLKKKEVVLL</sequence>
<evidence type="ECO:0000313" key="2">
    <source>
        <dbReference type="Proteomes" id="UP000290970"/>
    </source>
</evidence>
<evidence type="ECO:0000313" key="1">
    <source>
        <dbReference type="EMBL" id="AZU99795.1"/>
    </source>
</evidence>
<organism evidence="1 2">
    <name type="scientific">Bacillus phage DK2</name>
    <dbReference type="NCBI Taxonomy" id="2500809"/>
    <lineage>
        <taxon>Viruses</taxon>
        <taxon>Duplodnaviria</taxon>
        <taxon>Heunggongvirae</taxon>
        <taxon>Uroviricota</taxon>
        <taxon>Caudoviricetes</taxon>
        <taxon>Salasmaviridae</taxon>
        <taxon>Northropvirinae</taxon>
        <taxon>Hemphillvirus</taxon>
        <taxon>Hemphillvirus DK2</taxon>
    </lineage>
</organism>
<gene>
    <name evidence="1" type="ORF">DK2_000042</name>
</gene>